<feature type="region of interest" description="Disordered" evidence="12">
    <location>
        <begin position="1050"/>
        <end position="1082"/>
    </location>
</feature>
<dbReference type="Proteomes" id="UP000184404">
    <property type="component" value="Unassembled WGS sequence"/>
</dbReference>
<dbReference type="GO" id="GO:0003677">
    <property type="term" value="F:DNA binding"/>
    <property type="evidence" value="ECO:0007669"/>
    <property type="project" value="UniProtKB-KW"/>
</dbReference>
<sequence>MTFRTEKEFEDAVIKLLIDRGWKQGIIEYPTEDELIKNWADILFQNNRQIDSLNDCPLTDSEMQQLMEQIYALRTPWRLNDFINGKSVSIRRDNPDDTLHYGKEVSLKIYDPNEIANGESSYKIARQPKFKTAPVLNDRRGDLMLLINGMPVIHIELKRSDVPVSQAYNQIEKYAHEGVFTGFFSLVQVFVAMTPDETVYFANPGPDEPFNKAFYFHWANEDNIPFTNWKDVVSRLLNIPMAHTLIGFYTIADEKDNTLKVMRSYQYYAADKIAEKVKHKDWRDLNPLGGYVWHTTGSGKTLTSFKAAQLIDSFQDADKVIFLVDRRALGKQALDDYNDFSGNRTIVHGTEDGTVLMAKLKSNSRDDSLIVTSIQKLSNITKDNENIKTADLNKIVAKKIVIIIDEAHRSTFGEMLTNIKDTFKYAIIFGFTGTPIQDVNEKKGNTTTTIFGDEIHRYTLADGIRDKNVLGFDPYMVMTYRDADLRKAVALYKAKANTVEEVLADKRKAKVYHRYMNKTEVPMLGFQKGTRYIKGIEELVPNAQYTRREHKAAVLEDIARNWEVLSQAGKFHAIFATTNIPEAVEYYRMAKDCLKGLHITAVFDPNIDNEGGGSLEKEDGIVEILEDYKAMFDVEFSIPSYDKFREDVQLRLAHKKPYNYIEKKDQINLLIVVNQMLTGYDSKWINTLYMDKVMDYENLIQAFSRTNRLFGPDKPFGTIRYYRRPHLMQRNIEEAVKAYSGNIPKGLFVDKLPDNLENMNRIFADIRELFEVAGVQDFSELPHEKSDCKKFAKWFADFNTYLEAASIQGFHWDQNEYVFDELKDERTIVLGFTHEEYLTLARRYKELVSGGGGGGQDDVPFDIDTHLTEINTDAIDTDYMNTRFKKYLHIVMDDGADAEQKEKMLKILHKSFAMLGRDDQEYAKLFLQDIQDGKVKVTEDKTFRDYISLYKEAEESNRIKRVVHRLGCNEEQLRDLLHRKVTETTIDDFGRFEDLVKSVDLGKARRFFTRVERSELKEVDLRMHIDEYLRMFLLNEGYDRYDEVHEDFAPYGSEKNSTKAEGTVSGNGGDSNPPDDINDKKKTTKVKAKKLAKWCEESPALSALMKSGAYACIEDRVCPFDKKYAKKDPDGNWHLTDYAKDEENEDKCFLQFYEDDEGKLHYIKLPADQADKTFHYVDEINEDILKHYSLVSEISERMLDEIYRLDFGPSLRELMSRRICGCSTDLLRSTTGLDNRTISNMQKGSNLNTLNVVSACLGIHVPFPVSTALLDRANISINPTASQDNNIYNQLLTIRWASDYDDIVKDLEADGKDSLIKNPHKKKNK</sequence>
<dbReference type="InterPro" id="IPR022625">
    <property type="entry name" value="TypeI_RM_Rsu_C"/>
</dbReference>
<evidence type="ECO:0000313" key="15">
    <source>
        <dbReference type="Proteomes" id="UP000184404"/>
    </source>
</evidence>
<feature type="domain" description="Helicase ATP-binding" evidence="13">
    <location>
        <begin position="281"/>
        <end position="453"/>
    </location>
</feature>
<evidence type="ECO:0000256" key="3">
    <source>
        <dbReference type="ARBA" id="ARBA00011296"/>
    </source>
</evidence>
<dbReference type="Pfam" id="PF22679">
    <property type="entry name" value="T1R_D3-like"/>
    <property type="match status" value="1"/>
</dbReference>
<reference evidence="14 15" key="1">
    <citation type="submission" date="2016-11" db="EMBL/GenBank/DDBJ databases">
        <authorList>
            <person name="Jaros S."/>
            <person name="Januszkiewicz K."/>
            <person name="Wedrychowicz H."/>
        </authorList>
    </citation>
    <scope>NUCLEOTIDE SEQUENCE [LARGE SCALE GENOMIC DNA]</scope>
    <source>
        <strain evidence="14 15">DSM 10502</strain>
    </source>
</reference>
<organism evidence="14 15">
    <name type="scientific">Schwartzia succinivorans DSM 10502</name>
    <dbReference type="NCBI Taxonomy" id="1123243"/>
    <lineage>
        <taxon>Bacteria</taxon>
        <taxon>Bacillati</taxon>
        <taxon>Bacillota</taxon>
        <taxon>Negativicutes</taxon>
        <taxon>Selenomonadales</taxon>
        <taxon>Selenomonadaceae</taxon>
        <taxon>Schwartzia</taxon>
    </lineage>
</organism>
<protein>
    <recommendedName>
        <fullName evidence="11">Type I restriction enzyme endonuclease subunit</fullName>
        <shortName evidence="11">R protein</shortName>
        <ecNumber evidence="11">3.1.21.3</ecNumber>
    </recommendedName>
    <alternativeName>
        <fullName evidence="11">Type-1 restriction enzyme R protein</fullName>
    </alternativeName>
</protein>
<dbReference type="CDD" id="cd18800">
    <property type="entry name" value="SF2_C_EcoR124I-like"/>
    <property type="match status" value="1"/>
</dbReference>
<dbReference type="RefSeq" id="WP_072936080.1">
    <property type="nucleotide sequence ID" value="NZ_FQUG01000008.1"/>
</dbReference>
<dbReference type="SMART" id="SM00487">
    <property type="entry name" value="DEXDc"/>
    <property type="match status" value="1"/>
</dbReference>
<dbReference type="Gene3D" id="3.40.50.300">
    <property type="entry name" value="P-loop containing nucleotide triphosphate hydrolases"/>
    <property type="match status" value="2"/>
</dbReference>
<keyword evidence="10 11" id="KW-0238">DNA-binding</keyword>
<keyword evidence="5 11" id="KW-0547">Nucleotide-binding</keyword>
<dbReference type="NCBIfam" id="TIGR00348">
    <property type="entry name" value="hsdR"/>
    <property type="match status" value="1"/>
</dbReference>
<evidence type="ECO:0000313" key="14">
    <source>
        <dbReference type="EMBL" id="SHF16617.1"/>
    </source>
</evidence>
<keyword evidence="6 11" id="KW-0680">Restriction system</keyword>
<evidence type="ECO:0000256" key="10">
    <source>
        <dbReference type="ARBA" id="ARBA00023125"/>
    </source>
</evidence>
<gene>
    <name evidence="14" type="ORF">SAMN02745190_01993</name>
</gene>
<comment type="function">
    <text evidence="11">Subunit R is required for both nuclease and ATPase activities, but not for modification.</text>
</comment>
<dbReference type="InterPro" id="IPR007409">
    <property type="entry name" value="Restrct_endonuc_type1_HsdR_N"/>
</dbReference>
<dbReference type="InterPro" id="IPR055180">
    <property type="entry name" value="HsdR_RecA-like_helicase_dom_2"/>
</dbReference>
<dbReference type="CDD" id="cd22332">
    <property type="entry name" value="HsdR_N"/>
    <property type="match status" value="1"/>
</dbReference>
<dbReference type="OrthoDB" id="9758243at2"/>
<proteinExistence type="inferred from homology"/>
<evidence type="ECO:0000256" key="8">
    <source>
        <dbReference type="ARBA" id="ARBA00022801"/>
    </source>
</evidence>
<dbReference type="GO" id="GO:0009035">
    <property type="term" value="F:type I site-specific deoxyribonuclease activity"/>
    <property type="evidence" value="ECO:0007669"/>
    <property type="project" value="UniProtKB-EC"/>
</dbReference>
<dbReference type="STRING" id="1123243.SAMN02745190_01993"/>
<dbReference type="GO" id="GO:0009307">
    <property type="term" value="P:DNA restriction-modification system"/>
    <property type="evidence" value="ECO:0007669"/>
    <property type="project" value="UniProtKB-KW"/>
</dbReference>
<dbReference type="InterPro" id="IPR051268">
    <property type="entry name" value="Type-I_R_enzyme_R_subunit"/>
</dbReference>
<evidence type="ECO:0000256" key="1">
    <source>
        <dbReference type="ARBA" id="ARBA00000851"/>
    </source>
</evidence>
<accession>A0A1M4ZFQ1</accession>
<comment type="similarity">
    <text evidence="2 11">Belongs to the HsdR family.</text>
</comment>
<evidence type="ECO:0000256" key="9">
    <source>
        <dbReference type="ARBA" id="ARBA00022840"/>
    </source>
</evidence>
<name>A0A1M4ZFQ1_9FIRM</name>
<dbReference type="EC" id="3.1.21.3" evidence="11"/>
<keyword evidence="4" id="KW-0540">Nuclease</keyword>
<dbReference type="Pfam" id="PF18766">
    <property type="entry name" value="SWI2_SNF2"/>
    <property type="match status" value="1"/>
</dbReference>
<keyword evidence="7" id="KW-0255">Endonuclease</keyword>
<dbReference type="GO" id="GO:0005524">
    <property type="term" value="F:ATP binding"/>
    <property type="evidence" value="ECO:0007669"/>
    <property type="project" value="UniProtKB-KW"/>
</dbReference>
<dbReference type="SUPFAM" id="SSF52540">
    <property type="entry name" value="P-loop containing nucleoside triphosphate hydrolases"/>
    <property type="match status" value="2"/>
</dbReference>
<dbReference type="Gene3D" id="3.90.1570.50">
    <property type="match status" value="1"/>
</dbReference>
<evidence type="ECO:0000256" key="7">
    <source>
        <dbReference type="ARBA" id="ARBA00022759"/>
    </source>
</evidence>
<keyword evidence="15" id="KW-1185">Reference proteome</keyword>
<dbReference type="InterPro" id="IPR027417">
    <property type="entry name" value="P-loop_NTPase"/>
</dbReference>
<evidence type="ECO:0000256" key="4">
    <source>
        <dbReference type="ARBA" id="ARBA00022722"/>
    </source>
</evidence>
<evidence type="ECO:0000256" key="11">
    <source>
        <dbReference type="RuleBase" id="RU364115"/>
    </source>
</evidence>
<comment type="catalytic activity">
    <reaction evidence="1 11">
        <text>Endonucleolytic cleavage of DNA to give random double-stranded fragments with terminal 5'-phosphates, ATP is simultaneously hydrolyzed.</text>
        <dbReference type="EC" id="3.1.21.3"/>
    </reaction>
</comment>
<evidence type="ECO:0000259" key="13">
    <source>
        <dbReference type="PROSITE" id="PS51192"/>
    </source>
</evidence>
<dbReference type="InterPro" id="IPR014001">
    <property type="entry name" value="Helicase_ATP-bd"/>
</dbReference>
<keyword evidence="8 11" id="KW-0378">Hydrolase</keyword>
<evidence type="ECO:0000256" key="6">
    <source>
        <dbReference type="ARBA" id="ARBA00022747"/>
    </source>
</evidence>
<comment type="subunit">
    <text evidence="3 11">The type I restriction/modification system is composed of three polypeptides R, M and S.</text>
</comment>
<dbReference type="PANTHER" id="PTHR30195:SF16">
    <property type="entry name" value="TYPE I RESTRICTION ENZYME ENDONUCLEASE SUBUNIT"/>
    <property type="match status" value="1"/>
</dbReference>
<dbReference type="Pfam" id="PF12008">
    <property type="entry name" value="EcoR124_C"/>
    <property type="match status" value="1"/>
</dbReference>
<evidence type="ECO:0000256" key="12">
    <source>
        <dbReference type="SAM" id="MobiDB-lite"/>
    </source>
</evidence>
<evidence type="ECO:0000256" key="2">
    <source>
        <dbReference type="ARBA" id="ARBA00008598"/>
    </source>
</evidence>
<dbReference type="EMBL" id="FQUG01000008">
    <property type="protein sequence ID" value="SHF16617.1"/>
    <property type="molecule type" value="Genomic_DNA"/>
</dbReference>
<dbReference type="PROSITE" id="PS51192">
    <property type="entry name" value="HELICASE_ATP_BIND_1"/>
    <property type="match status" value="1"/>
</dbReference>
<dbReference type="InterPro" id="IPR040980">
    <property type="entry name" value="SWI2_SNF2"/>
</dbReference>
<evidence type="ECO:0000256" key="5">
    <source>
        <dbReference type="ARBA" id="ARBA00022741"/>
    </source>
</evidence>
<dbReference type="PANTHER" id="PTHR30195">
    <property type="entry name" value="TYPE I SITE-SPECIFIC DEOXYRIBONUCLEASE PROTEIN SUBUNIT M AND R"/>
    <property type="match status" value="1"/>
</dbReference>
<keyword evidence="9 11" id="KW-0067">ATP-binding</keyword>
<dbReference type="Pfam" id="PF04313">
    <property type="entry name" value="HSDR_N"/>
    <property type="match status" value="1"/>
</dbReference>
<dbReference type="InterPro" id="IPR004473">
    <property type="entry name" value="Restrct_endonuc_typeI_HsdR"/>
</dbReference>